<name>A0A0K6FYW7_9AGAM</name>
<feature type="region of interest" description="Disordered" evidence="1">
    <location>
        <begin position="181"/>
        <end position="203"/>
    </location>
</feature>
<evidence type="ECO:0000313" key="5">
    <source>
        <dbReference type="Proteomes" id="UP000044841"/>
    </source>
</evidence>
<sequence length="227" mass="26497">MTFLISLILLSDFIRDECCLINTLGKANTFYPINLRQELNNLYIKEHGPPPQGCTWESHQKWSPALPVLATVIQHMDESFHDFYRSRKHYVHDAEEDIKLLLKRHAERHIHKPTPDSTTGKEKEKRLRDCFAMGRVKIEDKKYLDAVTRERIEYFSNLSVLEISERENISLEEAIQMKRREGATGTRVKRKAGSHMDELGEENDEDRLYGYDLQSPAKLSHMIDALD</sequence>
<accession>A0A0K6FYW7</accession>
<dbReference type="Pfam" id="PF20231">
    <property type="entry name" value="DUF6589"/>
    <property type="match status" value="1"/>
</dbReference>
<feature type="domain" description="DUF6589" evidence="3">
    <location>
        <begin position="10"/>
        <end position="89"/>
    </location>
</feature>
<protein>
    <recommendedName>
        <fullName evidence="3">DUF6589 domain-containing protein</fullName>
    </recommendedName>
</protein>
<dbReference type="InterPro" id="IPR046496">
    <property type="entry name" value="DUF6589"/>
</dbReference>
<dbReference type="EMBL" id="CYGV01001230">
    <property type="protein sequence ID" value="CUA71308.1"/>
    <property type="molecule type" value="Genomic_DNA"/>
</dbReference>
<evidence type="ECO:0000256" key="1">
    <source>
        <dbReference type="SAM" id="MobiDB-lite"/>
    </source>
</evidence>
<organism evidence="4 5">
    <name type="scientific">Rhizoctonia solani</name>
    <dbReference type="NCBI Taxonomy" id="456999"/>
    <lineage>
        <taxon>Eukaryota</taxon>
        <taxon>Fungi</taxon>
        <taxon>Dikarya</taxon>
        <taxon>Basidiomycota</taxon>
        <taxon>Agaricomycotina</taxon>
        <taxon>Agaricomycetes</taxon>
        <taxon>Cantharellales</taxon>
        <taxon>Ceratobasidiaceae</taxon>
        <taxon>Rhizoctonia</taxon>
    </lineage>
</organism>
<evidence type="ECO:0000256" key="2">
    <source>
        <dbReference type="SAM" id="SignalP"/>
    </source>
</evidence>
<gene>
    <name evidence="4" type="ORF">RSOLAG22IIIB_09487</name>
</gene>
<dbReference type="AlphaFoldDB" id="A0A0K6FYW7"/>
<feature type="chain" id="PRO_5005502779" description="DUF6589 domain-containing protein" evidence="2">
    <location>
        <begin position="19"/>
        <end position="227"/>
    </location>
</feature>
<reference evidence="4 5" key="1">
    <citation type="submission" date="2015-07" db="EMBL/GenBank/DDBJ databases">
        <authorList>
            <person name="Noorani M."/>
        </authorList>
    </citation>
    <scope>NUCLEOTIDE SEQUENCE [LARGE SCALE GENOMIC DNA]</scope>
    <source>
        <strain evidence="4">BBA 69670</strain>
    </source>
</reference>
<proteinExistence type="predicted"/>
<feature type="signal peptide" evidence="2">
    <location>
        <begin position="1"/>
        <end position="18"/>
    </location>
</feature>
<evidence type="ECO:0000259" key="3">
    <source>
        <dbReference type="Pfam" id="PF20231"/>
    </source>
</evidence>
<dbReference type="Proteomes" id="UP000044841">
    <property type="component" value="Unassembled WGS sequence"/>
</dbReference>
<evidence type="ECO:0000313" key="4">
    <source>
        <dbReference type="EMBL" id="CUA71308.1"/>
    </source>
</evidence>
<keyword evidence="5" id="KW-1185">Reference proteome</keyword>
<keyword evidence="2" id="KW-0732">Signal</keyword>